<keyword evidence="6" id="KW-1003">Cell membrane</keyword>
<comment type="catalytic activity">
    <reaction evidence="16">
        <text>L-tyrosyl-[protein] + ATP = O-phospho-L-tyrosyl-[protein] + ADP + H(+)</text>
        <dbReference type="Rhea" id="RHEA:10596"/>
        <dbReference type="Rhea" id="RHEA-COMP:10136"/>
        <dbReference type="Rhea" id="RHEA-COMP:20101"/>
        <dbReference type="ChEBI" id="CHEBI:15378"/>
        <dbReference type="ChEBI" id="CHEBI:30616"/>
        <dbReference type="ChEBI" id="CHEBI:46858"/>
        <dbReference type="ChEBI" id="CHEBI:61978"/>
        <dbReference type="ChEBI" id="CHEBI:456216"/>
        <dbReference type="EC" id="2.7.10.2"/>
    </reaction>
</comment>
<dbReference type="EMBL" id="JAVDXZ010000001">
    <property type="protein sequence ID" value="MDR7329910.1"/>
    <property type="molecule type" value="Genomic_DNA"/>
</dbReference>
<keyword evidence="13" id="KW-1133">Transmembrane helix</keyword>
<evidence type="ECO:0000256" key="11">
    <source>
        <dbReference type="ARBA" id="ARBA00022777"/>
    </source>
</evidence>
<keyword evidence="9" id="KW-0812">Transmembrane</keyword>
<dbReference type="CDD" id="cd05387">
    <property type="entry name" value="BY-kinase"/>
    <property type="match status" value="1"/>
</dbReference>
<evidence type="ECO:0000256" key="14">
    <source>
        <dbReference type="ARBA" id="ARBA00023136"/>
    </source>
</evidence>
<dbReference type="Pfam" id="PF02706">
    <property type="entry name" value="Wzz"/>
    <property type="match status" value="1"/>
</dbReference>
<keyword evidence="8" id="KW-0808">Transferase</keyword>
<feature type="domain" description="Polysaccharide chain length determinant N-terminal" evidence="18">
    <location>
        <begin position="2"/>
        <end position="90"/>
    </location>
</feature>
<evidence type="ECO:0000313" key="20">
    <source>
        <dbReference type="EMBL" id="MDR7329910.1"/>
    </source>
</evidence>
<dbReference type="Gene3D" id="3.40.50.300">
    <property type="entry name" value="P-loop containing nucleotide triphosphate hydrolases"/>
    <property type="match status" value="1"/>
</dbReference>
<dbReference type="Pfam" id="PF13614">
    <property type="entry name" value="AAA_31"/>
    <property type="match status" value="1"/>
</dbReference>
<keyword evidence="7" id="KW-0997">Cell inner membrane</keyword>
<comment type="caution">
    <text evidence="20">The sequence shown here is derived from an EMBL/GenBank/DDBJ whole genome shotgun (WGS) entry which is preliminary data.</text>
</comment>
<comment type="similarity">
    <text evidence="4">Belongs to the etk/wzc family.</text>
</comment>
<dbReference type="Proteomes" id="UP001180840">
    <property type="component" value="Unassembled WGS sequence"/>
</dbReference>
<dbReference type="InterPro" id="IPR005702">
    <property type="entry name" value="Wzc-like_C"/>
</dbReference>
<dbReference type="InterPro" id="IPR025669">
    <property type="entry name" value="AAA_dom"/>
</dbReference>
<evidence type="ECO:0000259" key="19">
    <source>
        <dbReference type="Pfam" id="PF13614"/>
    </source>
</evidence>
<evidence type="ECO:0000259" key="18">
    <source>
        <dbReference type="Pfam" id="PF02706"/>
    </source>
</evidence>
<reference evidence="20" key="1">
    <citation type="submission" date="2023-07" db="EMBL/GenBank/DDBJ databases">
        <title>Sequencing the genomes of 1000 actinobacteria strains.</title>
        <authorList>
            <person name="Klenk H.-P."/>
        </authorList>
    </citation>
    <scope>NUCLEOTIDE SEQUENCE</scope>
    <source>
        <strain evidence="20">DSM 107476</strain>
    </source>
</reference>
<evidence type="ECO:0000256" key="1">
    <source>
        <dbReference type="ARBA" id="ARBA00004429"/>
    </source>
</evidence>
<comment type="subcellular location">
    <subcellularLocation>
        <location evidence="1">Cell inner membrane</location>
        <topology evidence="1">Multi-pass membrane protein</topology>
    </subcellularLocation>
</comment>
<keyword evidence="15" id="KW-0829">Tyrosine-protein kinase</keyword>
<keyword evidence="11" id="KW-0418">Kinase</keyword>
<feature type="region of interest" description="Disordered" evidence="17">
    <location>
        <begin position="463"/>
        <end position="482"/>
    </location>
</feature>
<evidence type="ECO:0000256" key="3">
    <source>
        <dbReference type="ARBA" id="ARBA00007316"/>
    </source>
</evidence>
<sequence length="482" mass="50910">MELRDYLLLLRKNWILIMLLTMVGLAVGATASALAAPVYQSRTQLYVSVRAGTESASDLVQGASYSSQIVNSYVDVITSGLVLDPVVEELDLPITSTELARRVDASSPSDSALIDIFARGYSPEEAALLANTVGESFKEVVRTQLEPEDGTGPSPVALTTTQVGLEPEGPVSPDVMLNLLLGALVGFAAGFGLAVLRSMLDNRVHSAEDIELLTEEPVLGGIVHDPRAKKNPLVAQSDPQSPRAEAYRSLRTNLQFVTVGVDKPVMVVTSPKPAEGKTTTALNLALTLSQTGSRVVVVEGDLRKPRISEYLGIEGGAGLTDVLIGRAEPLDVLQRWGRTQFYVLPGGRIPPNPSELLGSQQMSDLLEELSSQFDYVIVDAPPVLAVTDAAVLGKESAGVLLIVAAGSTTRQDVTGSLQALETAGVNVLGVVATMLPAKGPNSYSYGRYSYRAQTPDQHGEFAEISAGSTRASRAGTGVSDVD</sequence>
<evidence type="ECO:0000256" key="17">
    <source>
        <dbReference type="SAM" id="MobiDB-lite"/>
    </source>
</evidence>
<evidence type="ECO:0000256" key="12">
    <source>
        <dbReference type="ARBA" id="ARBA00022840"/>
    </source>
</evidence>
<evidence type="ECO:0000256" key="10">
    <source>
        <dbReference type="ARBA" id="ARBA00022741"/>
    </source>
</evidence>
<evidence type="ECO:0000256" key="16">
    <source>
        <dbReference type="ARBA" id="ARBA00051245"/>
    </source>
</evidence>
<dbReference type="RefSeq" id="WP_290195115.1">
    <property type="nucleotide sequence ID" value="NZ_CP047654.1"/>
</dbReference>
<dbReference type="InterPro" id="IPR003856">
    <property type="entry name" value="LPS_length_determ_N"/>
</dbReference>
<evidence type="ECO:0000256" key="5">
    <source>
        <dbReference type="ARBA" id="ARBA00011903"/>
    </source>
</evidence>
<dbReference type="PANTHER" id="PTHR32309:SF13">
    <property type="entry name" value="FERRIC ENTEROBACTIN TRANSPORT PROTEIN FEPE"/>
    <property type="match status" value="1"/>
</dbReference>
<gene>
    <name evidence="20" type="ORF">J2S39_001586</name>
</gene>
<organism evidence="20 21">
    <name type="scientific">Corynebacterium guangdongense</name>
    <dbReference type="NCBI Taxonomy" id="1783348"/>
    <lineage>
        <taxon>Bacteria</taxon>
        <taxon>Bacillati</taxon>
        <taxon>Actinomycetota</taxon>
        <taxon>Actinomycetes</taxon>
        <taxon>Mycobacteriales</taxon>
        <taxon>Corynebacteriaceae</taxon>
        <taxon>Corynebacterium</taxon>
    </lineage>
</organism>
<evidence type="ECO:0000256" key="8">
    <source>
        <dbReference type="ARBA" id="ARBA00022679"/>
    </source>
</evidence>
<name>A0ABU1ZYA7_9CORY</name>
<evidence type="ECO:0000256" key="4">
    <source>
        <dbReference type="ARBA" id="ARBA00008883"/>
    </source>
</evidence>
<dbReference type="EC" id="2.7.10.2" evidence="5"/>
<dbReference type="InterPro" id="IPR050445">
    <property type="entry name" value="Bact_polysacc_biosynth/exp"/>
</dbReference>
<evidence type="ECO:0000256" key="13">
    <source>
        <dbReference type="ARBA" id="ARBA00022989"/>
    </source>
</evidence>
<keyword evidence="14" id="KW-0472">Membrane</keyword>
<dbReference type="PANTHER" id="PTHR32309">
    <property type="entry name" value="TYROSINE-PROTEIN KINASE"/>
    <property type="match status" value="1"/>
</dbReference>
<accession>A0ABU1ZYA7</accession>
<evidence type="ECO:0000256" key="7">
    <source>
        <dbReference type="ARBA" id="ARBA00022519"/>
    </source>
</evidence>
<comment type="similarity">
    <text evidence="3">Belongs to the CpsD/CapB family.</text>
</comment>
<evidence type="ECO:0000256" key="9">
    <source>
        <dbReference type="ARBA" id="ARBA00022692"/>
    </source>
</evidence>
<feature type="domain" description="AAA" evidence="19">
    <location>
        <begin position="268"/>
        <end position="392"/>
    </location>
</feature>
<dbReference type="NCBIfam" id="TIGR01007">
    <property type="entry name" value="eps_fam"/>
    <property type="match status" value="1"/>
</dbReference>
<dbReference type="SUPFAM" id="SSF52540">
    <property type="entry name" value="P-loop containing nucleoside triphosphate hydrolases"/>
    <property type="match status" value="1"/>
</dbReference>
<evidence type="ECO:0000256" key="6">
    <source>
        <dbReference type="ARBA" id="ARBA00022475"/>
    </source>
</evidence>
<dbReference type="InterPro" id="IPR027417">
    <property type="entry name" value="P-loop_NTPase"/>
</dbReference>
<evidence type="ECO:0000256" key="15">
    <source>
        <dbReference type="ARBA" id="ARBA00023137"/>
    </source>
</evidence>
<keyword evidence="12" id="KW-0067">ATP-binding</keyword>
<proteinExistence type="inferred from homology"/>
<comment type="similarity">
    <text evidence="2">Belongs to the CpsC/CapA family.</text>
</comment>
<keyword evidence="10" id="KW-0547">Nucleotide-binding</keyword>
<protein>
    <recommendedName>
        <fullName evidence="5">non-specific protein-tyrosine kinase</fullName>
        <ecNumber evidence="5">2.7.10.2</ecNumber>
    </recommendedName>
</protein>
<evidence type="ECO:0000256" key="2">
    <source>
        <dbReference type="ARBA" id="ARBA00006683"/>
    </source>
</evidence>
<evidence type="ECO:0000313" key="21">
    <source>
        <dbReference type="Proteomes" id="UP001180840"/>
    </source>
</evidence>
<keyword evidence="21" id="KW-1185">Reference proteome</keyword>